<dbReference type="Gene3D" id="2.30.30.140">
    <property type="match status" value="1"/>
</dbReference>
<sequence length="75" mass="8320">MCLGLPLKIVKIDNKEAIGELNGVKRKVRIDLIENLKIGDYVMVHAGFAIEKLDESSALETLDIVNELEQAVNNN</sequence>
<evidence type="ECO:0000313" key="3">
    <source>
        <dbReference type="Proteomes" id="UP001623591"/>
    </source>
</evidence>
<proteinExistence type="inferred from homology"/>
<evidence type="ECO:0000313" key="2">
    <source>
        <dbReference type="EMBL" id="MFL0246753.1"/>
    </source>
</evidence>
<comment type="caution">
    <text evidence="2">The sequence shown here is derived from an EMBL/GenBank/DDBJ whole genome shotgun (WGS) entry which is preliminary data.</text>
</comment>
<dbReference type="EMBL" id="JBJHZZ010000003">
    <property type="protein sequence ID" value="MFL0246753.1"/>
    <property type="molecule type" value="Genomic_DNA"/>
</dbReference>
<dbReference type="PROSITE" id="PS01097">
    <property type="entry name" value="HUPF_HYPC"/>
    <property type="match status" value="1"/>
</dbReference>
<reference evidence="2 3" key="1">
    <citation type="submission" date="2024-11" db="EMBL/GenBank/DDBJ databases">
        <authorList>
            <person name="Heng Y.C."/>
            <person name="Lim A.C.H."/>
            <person name="Lee J.K.Y."/>
            <person name="Kittelmann S."/>
        </authorList>
    </citation>
    <scope>NUCLEOTIDE SEQUENCE [LARGE SCALE GENOMIC DNA]</scope>
    <source>
        <strain evidence="2 3">WILCCON 0185</strain>
    </source>
</reference>
<dbReference type="Proteomes" id="UP001623591">
    <property type="component" value="Unassembled WGS sequence"/>
</dbReference>
<dbReference type="RefSeq" id="WP_406769220.1">
    <property type="nucleotide sequence ID" value="NZ_JBJHZZ010000003.1"/>
</dbReference>
<gene>
    <name evidence="2" type="ORF">ACJDUG_07200</name>
</gene>
<dbReference type="SUPFAM" id="SSF159127">
    <property type="entry name" value="HupF/HypC-like"/>
    <property type="match status" value="1"/>
</dbReference>
<evidence type="ECO:0000256" key="1">
    <source>
        <dbReference type="ARBA" id="ARBA00006018"/>
    </source>
</evidence>
<keyword evidence="3" id="KW-1185">Reference proteome</keyword>
<dbReference type="PANTHER" id="PTHR35177">
    <property type="entry name" value="HYDROGENASE MATURATION FACTOR HYBG"/>
    <property type="match status" value="1"/>
</dbReference>
<dbReference type="PRINTS" id="PR00445">
    <property type="entry name" value="HUPFHYPC"/>
</dbReference>
<accession>A0ABW8T2S7</accession>
<protein>
    <submittedName>
        <fullName evidence="2">HypC/HybG/HupF family hydrogenase formation chaperone</fullName>
    </submittedName>
</protein>
<dbReference type="PANTHER" id="PTHR35177:SF2">
    <property type="entry name" value="HYDROGENASE MATURATION FACTOR HYBG"/>
    <property type="match status" value="1"/>
</dbReference>
<dbReference type="Pfam" id="PF01455">
    <property type="entry name" value="HupF_HypC"/>
    <property type="match status" value="1"/>
</dbReference>
<organism evidence="2 3">
    <name type="scientific">Candidatus Clostridium stratigraminis</name>
    <dbReference type="NCBI Taxonomy" id="3381661"/>
    <lineage>
        <taxon>Bacteria</taxon>
        <taxon>Bacillati</taxon>
        <taxon>Bacillota</taxon>
        <taxon>Clostridia</taxon>
        <taxon>Eubacteriales</taxon>
        <taxon>Clostridiaceae</taxon>
        <taxon>Clostridium</taxon>
    </lineage>
</organism>
<name>A0ABW8T2S7_9CLOT</name>
<dbReference type="NCBIfam" id="TIGR00074">
    <property type="entry name" value="hypC_hupF"/>
    <property type="match status" value="1"/>
</dbReference>
<dbReference type="InterPro" id="IPR019812">
    <property type="entry name" value="Hydgase_assmbl_chp_CS"/>
</dbReference>
<comment type="similarity">
    <text evidence="1">Belongs to the HupF/HypC family.</text>
</comment>
<dbReference type="InterPro" id="IPR001109">
    <property type="entry name" value="Hydrogenase_HupF/HypC"/>
</dbReference>